<name>A0A1Y2IVE7_TRAC3</name>
<evidence type="ECO:0000313" key="4">
    <source>
        <dbReference type="Proteomes" id="UP000193067"/>
    </source>
</evidence>
<dbReference type="EMBL" id="KZ084094">
    <property type="protein sequence ID" value="OSD05067.1"/>
    <property type="molecule type" value="Genomic_DNA"/>
</dbReference>
<evidence type="ECO:0000256" key="1">
    <source>
        <dbReference type="SAM" id="MobiDB-lite"/>
    </source>
</evidence>
<evidence type="ECO:0000259" key="2">
    <source>
        <dbReference type="Pfam" id="PF20236"/>
    </source>
</evidence>
<dbReference type="OrthoDB" id="3002966at2759"/>
<accession>A0A1Y2IVE7</accession>
<gene>
    <name evidence="3" type="ORF">PYCCODRAFT_1406436</name>
</gene>
<dbReference type="Pfam" id="PF20236">
    <property type="entry name" value="DUF6593"/>
    <property type="match status" value="1"/>
</dbReference>
<dbReference type="Proteomes" id="UP000193067">
    <property type="component" value="Unassembled WGS sequence"/>
</dbReference>
<feature type="region of interest" description="Disordered" evidence="1">
    <location>
        <begin position="1"/>
        <end position="23"/>
    </location>
</feature>
<sequence length="231" mass="25853">MILPESASDPFIDQVDRPPSPTDTLLPDYVTEANIPPPNLPPNYALTQRPIRPRIYTFSSWNHDSMFLLPPNDVDRTLTPVYNISVALNLNPFVPLSYVTTIRRGIDEDGEFVGEFELAVMQSRAIVKLGDHSTRMSNVLKKDGYSPRKFLWQCGDVEIRWDCRTTLDDGSPMCICSDGRSNQIASFVPPPLDASPPLPAATLTIFPDGHELFDHILLSALVVERKITLSF</sequence>
<proteinExistence type="predicted"/>
<evidence type="ECO:0000313" key="3">
    <source>
        <dbReference type="EMBL" id="OSD05067.1"/>
    </source>
</evidence>
<dbReference type="AlphaFoldDB" id="A0A1Y2IVE7"/>
<reference evidence="3 4" key="1">
    <citation type="journal article" date="2015" name="Biotechnol. Biofuels">
        <title>Enhanced degradation of softwood versus hardwood by the white-rot fungus Pycnoporus coccineus.</title>
        <authorList>
            <person name="Couturier M."/>
            <person name="Navarro D."/>
            <person name="Chevret D."/>
            <person name="Henrissat B."/>
            <person name="Piumi F."/>
            <person name="Ruiz-Duenas F.J."/>
            <person name="Martinez A.T."/>
            <person name="Grigoriev I.V."/>
            <person name="Riley R."/>
            <person name="Lipzen A."/>
            <person name="Berrin J.G."/>
            <person name="Master E.R."/>
            <person name="Rosso M.N."/>
        </authorList>
    </citation>
    <scope>NUCLEOTIDE SEQUENCE [LARGE SCALE GENOMIC DNA]</scope>
    <source>
        <strain evidence="3 4">BRFM310</strain>
    </source>
</reference>
<protein>
    <recommendedName>
        <fullName evidence="2">DUF6593 domain-containing protein</fullName>
    </recommendedName>
</protein>
<organism evidence="3 4">
    <name type="scientific">Trametes coccinea (strain BRFM310)</name>
    <name type="common">Pycnoporus coccineus</name>
    <dbReference type="NCBI Taxonomy" id="1353009"/>
    <lineage>
        <taxon>Eukaryota</taxon>
        <taxon>Fungi</taxon>
        <taxon>Dikarya</taxon>
        <taxon>Basidiomycota</taxon>
        <taxon>Agaricomycotina</taxon>
        <taxon>Agaricomycetes</taxon>
        <taxon>Polyporales</taxon>
        <taxon>Polyporaceae</taxon>
        <taxon>Trametes</taxon>
    </lineage>
</organism>
<dbReference type="InterPro" id="IPR046528">
    <property type="entry name" value="DUF6593"/>
</dbReference>
<keyword evidence="4" id="KW-1185">Reference proteome</keyword>
<feature type="domain" description="DUF6593" evidence="2">
    <location>
        <begin position="98"/>
        <end position="226"/>
    </location>
</feature>